<gene>
    <name evidence="1" type="ORF">HaLaN_23982</name>
</gene>
<proteinExistence type="predicted"/>
<sequence>MRTEYPAVAKPLRMGGAPKLESTTIVQPPFDEGLGQAALCHYTWGALYHKGLPSKGVKPFYTWEKRDYNNINHVLKVPHIPMPPEYNDSWSSTVFLEFDAPLTRKRHDLVVLMLTQMNKAIDQLPDLTEHWKKMEPEGLTACKMACSQWRDPQVQLVISRQH</sequence>
<evidence type="ECO:0000313" key="1">
    <source>
        <dbReference type="EMBL" id="GFH25930.1"/>
    </source>
</evidence>
<name>A0A699ZXR0_HAELA</name>
<dbReference type="AlphaFoldDB" id="A0A699ZXR0"/>
<keyword evidence="2" id="KW-1185">Reference proteome</keyword>
<reference evidence="1 2" key="1">
    <citation type="submission" date="2020-02" db="EMBL/GenBank/DDBJ databases">
        <title>Draft genome sequence of Haematococcus lacustris strain NIES-144.</title>
        <authorList>
            <person name="Morimoto D."/>
            <person name="Nakagawa S."/>
            <person name="Yoshida T."/>
            <person name="Sawayama S."/>
        </authorList>
    </citation>
    <scope>NUCLEOTIDE SEQUENCE [LARGE SCALE GENOMIC DNA]</scope>
    <source>
        <strain evidence="1 2">NIES-144</strain>
    </source>
</reference>
<accession>A0A699ZXR0</accession>
<comment type="caution">
    <text evidence="1">The sequence shown here is derived from an EMBL/GenBank/DDBJ whole genome shotgun (WGS) entry which is preliminary data.</text>
</comment>
<organism evidence="1 2">
    <name type="scientific">Haematococcus lacustris</name>
    <name type="common">Green alga</name>
    <name type="synonym">Haematococcus pluvialis</name>
    <dbReference type="NCBI Taxonomy" id="44745"/>
    <lineage>
        <taxon>Eukaryota</taxon>
        <taxon>Viridiplantae</taxon>
        <taxon>Chlorophyta</taxon>
        <taxon>core chlorophytes</taxon>
        <taxon>Chlorophyceae</taxon>
        <taxon>CS clade</taxon>
        <taxon>Chlamydomonadales</taxon>
        <taxon>Haematococcaceae</taxon>
        <taxon>Haematococcus</taxon>
    </lineage>
</organism>
<evidence type="ECO:0000313" key="2">
    <source>
        <dbReference type="Proteomes" id="UP000485058"/>
    </source>
</evidence>
<protein>
    <submittedName>
        <fullName evidence="1">Uncharacterized protein</fullName>
    </submittedName>
</protein>
<dbReference type="EMBL" id="BLLF01002963">
    <property type="protein sequence ID" value="GFH25930.1"/>
    <property type="molecule type" value="Genomic_DNA"/>
</dbReference>
<dbReference type="Proteomes" id="UP000485058">
    <property type="component" value="Unassembled WGS sequence"/>
</dbReference>